<accession>A0A0C9S3G6</accession>
<proteinExistence type="evidence at transcript level"/>
<evidence type="ECO:0000313" key="1">
    <source>
        <dbReference type="EMBL" id="JAG91654.1"/>
    </source>
</evidence>
<sequence>MYFGSFFFSFFSIRGLSSSLLSVASVHRVSVVPCHPNTFKVFHVAPPLTIRVKGTSFISSPVILVKVLLFSVVLPLSSFTLSSQTSGAEEAPQCRRFVSVG</sequence>
<protein>
    <submittedName>
        <fullName evidence="1">Putative secreted protein</fullName>
    </submittedName>
</protein>
<dbReference type="AlphaFoldDB" id="A0A0C9S3G6"/>
<name>A0A0C9S3G6_AMBAM</name>
<reference evidence="1" key="1">
    <citation type="journal article" date="2015" name="PLoS ONE">
        <title>An Insight into the Sialome of the Lone Star Tick, Amblyomma americanum, with a Glimpse on Its Time Dependent Gene Expression.</title>
        <authorList>
            <person name="Karim S."/>
            <person name="Ribeiro J.M."/>
        </authorList>
    </citation>
    <scope>NUCLEOTIDE SEQUENCE</scope>
    <source>
        <tissue evidence="1">Salivary gland</tissue>
    </source>
</reference>
<dbReference type="EMBL" id="GBZX01001086">
    <property type="protein sequence ID" value="JAG91654.1"/>
    <property type="molecule type" value="mRNA"/>
</dbReference>
<organism evidence="1">
    <name type="scientific">Amblyomma americanum</name>
    <name type="common">Lone star tick</name>
    <dbReference type="NCBI Taxonomy" id="6943"/>
    <lineage>
        <taxon>Eukaryota</taxon>
        <taxon>Metazoa</taxon>
        <taxon>Ecdysozoa</taxon>
        <taxon>Arthropoda</taxon>
        <taxon>Chelicerata</taxon>
        <taxon>Arachnida</taxon>
        <taxon>Acari</taxon>
        <taxon>Parasitiformes</taxon>
        <taxon>Ixodida</taxon>
        <taxon>Ixodoidea</taxon>
        <taxon>Ixodidae</taxon>
        <taxon>Amblyomminae</taxon>
        <taxon>Amblyomma</taxon>
    </lineage>
</organism>